<dbReference type="PANTHER" id="PTHR44943">
    <property type="entry name" value="CELLULOSE SYNTHASE OPERON PROTEIN C"/>
    <property type="match status" value="1"/>
</dbReference>
<dbReference type="Pfam" id="PF24125">
    <property type="entry name" value="Cds6_C"/>
    <property type="match status" value="1"/>
</dbReference>
<dbReference type="EMBL" id="CP022579">
    <property type="protein sequence ID" value="QEL64542.1"/>
    <property type="molecule type" value="Genomic_DNA"/>
</dbReference>
<sequence length="405" mass="43419">MRLHPSQTRATTGLQRFSPLRISASLRPVLSTLAIAASLCVAMPQAWANGPTGADSLPDIQRLIKQGQYSQALERVDAYIATRPKDAQGRFTKGLILTEMNRPADAIVVFQRLTEDYPELPEPYNNLAVLYAQQKQYDKARTALEMAIRTHPAYATAHENLGDVYSKLASQAYDKALQLDSSNAGAQTKLSLIRELISTSGRPGSRPAPAAAPAATAAPAVSATTGAAPTVNARAPEPAKPAVAPAPVATAPVAPPPKVLEKPAEKAEKVEKPVEAKPAKAEEKKADEPKAGGDEAAVTKAVQAWASAWSRKDVKGYLAAYASDFQVPNGQKRKDWEAERASRINKPGQIQVGVDDIKVSFQGDKATVRFRQNYKSATLKSSAAKVLVLTKSGSRWLIQQERVGS</sequence>
<dbReference type="SUPFAM" id="SSF48452">
    <property type="entry name" value="TPR-like"/>
    <property type="match status" value="1"/>
</dbReference>
<feature type="compositionally biased region" description="Basic and acidic residues" evidence="4">
    <location>
        <begin position="259"/>
        <end position="293"/>
    </location>
</feature>
<dbReference type="InterPro" id="IPR056203">
    <property type="entry name" value="Cds6_C"/>
</dbReference>
<dbReference type="RefSeq" id="WP_246154345.1">
    <property type="nucleotide sequence ID" value="NZ_CP022579.1"/>
</dbReference>
<keyword evidence="5" id="KW-0732">Signal</keyword>
<dbReference type="InterPro" id="IPR051685">
    <property type="entry name" value="Ycf3/AcsC/BcsC/TPR_MFPF"/>
</dbReference>
<dbReference type="InterPro" id="IPR032710">
    <property type="entry name" value="NTF2-like_dom_sf"/>
</dbReference>
<dbReference type="InterPro" id="IPR011990">
    <property type="entry name" value="TPR-like_helical_dom_sf"/>
</dbReference>
<evidence type="ECO:0000256" key="4">
    <source>
        <dbReference type="SAM" id="MobiDB-lite"/>
    </source>
</evidence>
<keyword evidence="8" id="KW-1185">Reference proteome</keyword>
<keyword evidence="2 3" id="KW-0802">TPR repeat</keyword>
<evidence type="ECO:0000256" key="1">
    <source>
        <dbReference type="ARBA" id="ARBA00022737"/>
    </source>
</evidence>
<protein>
    <recommendedName>
        <fullName evidence="6">Cds6 C-terminal domain-containing protein</fullName>
    </recommendedName>
</protein>
<feature type="region of interest" description="Disordered" evidence="4">
    <location>
        <begin position="231"/>
        <end position="294"/>
    </location>
</feature>
<dbReference type="SUPFAM" id="SSF54427">
    <property type="entry name" value="NTF2-like"/>
    <property type="match status" value="1"/>
</dbReference>
<dbReference type="AlphaFoldDB" id="A0A5C1E6J1"/>
<evidence type="ECO:0000259" key="6">
    <source>
        <dbReference type="Pfam" id="PF24125"/>
    </source>
</evidence>
<dbReference type="KEGG" id="otr:OTERR_10660"/>
<evidence type="ECO:0000256" key="3">
    <source>
        <dbReference type="PROSITE-ProRule" id="PRU00339"/>
    </source>
</evidence>
<keyword evidence="1" id="KW-0677">Repeat</keyword>
<proteinExistence type="predicted"/>
<evidence type="ECO:0000256" key="2">
    <source>
        <dbReference type="ARBA" id="ARBA00022803"/>
    </source>
</evidence>
<dbReference type="PROSITE" id="PS50005">
    <property type="entry name" value="TPR"/>
    <property type="match status" value="1"/>
</dbReference>
<reference evidence="7 8" key="1">
    <citation type="submission" date="2017-07" db="EMBL/GenBank/DDBJ databases">
        <title>Complete genome sequence of Oryzomicrobium terrae TPP412.</title>
        <authorList>
            <person name="Chiu L.-W."/>
            <person name="Lo K.-J."/>
            <person name="Tsai Y.-M."/>
            <person name="Lin S.-S."/>
            <person name="Kuo C.-H."/>
            <person name="Liu C.-T."/>
        </authorList>
    </citation>
    <scope>NUCLEOTIDE SEQUENCE [LARGE SCALE GENOMIC DNA]</scope>
    <source>
        <strain evidence="7 8">TPP412</strain>
    </source>
</reference>
<dbReference type="Gene3D" id="1.25.40.10">
    <property type="entry name" value="Tetratricopeptide repeat domain"/>
    <property type="match status" value="1"/>
</dbReference>
<feature type="domain" description="Cds6 C-terminal" evidence="6">
    <location>
        <begin position="298"/>
        <end position="401"/>
    </location>
</feature>
<dbReference type="InterPro" id="IPR019734">
    <property type="entry name" value="TPR_rpt"/>
</dbReference>
<feature type="repeat" description="TPR" evidence="3">
    <location>
        <begin position="121"/>
        <end position="154"/>
    </location>
</feature>
<evidence type="ECO:0000256" key="5">
    <source>
        <dbReference type="SAM" id="SignalP"/>
    </source>
</evidence>
<feature type="signal peptide" evidence="5">
    <location>
        <begin position="1"/>
        <end position="48"/>
    </location>
</feature>
<dbReference type="PANTHER" id="PTHR44943:SF8">
    <property type="entry name" value="TPR REPEAT-CONTAINING PROTEIN MJ0263"/>
    <property type="match status" value="1"/>
</dbReference>
<dbReference type="SMART" id="SM00028">
    <property type="entry name" value="TPR"/>
    <property type="match status" value="3"/>
</dbReference>
<dbReference type="Proteomes" id="UP000323671">
    <property type="component" value="Chromosome"/>
</dbReference>
<organism evidence="7 8">
    <name type="scientific">Oryzomicrobium terrae</name>
    <dbReference type="NCBI Taxonomy" id="1735038"/>
    <lineage>
        <taxon>Bacteria</taxon>
        <taxon>Pseudomonadati</taxon>
        <taxon>Pseudomonadota</taxon>
        <taxon>Betaproteobacteria</taxon>
        <taxon>Rhodocyclales</taxon>
        <taxon>Rhodocyclaceae</taxon>
        <taxon>Oryzomicrobium</taxon>
    </lineage>
</organism>
<name>A0A5C1E6J1_9RHOO</name>
<dbReference type="Pfam" id="PF14559">
    <property type="entry name" value="TPR_19"/>
    <property type="match status" value="1"/>
</dbReference>
<feature type="compositionally biased region" description="Low complexity" evidence="4">
    <location>
        <begin position="231"/>
        <end position="252"/>
    </location>
</feature>
<evidence type="ECO:0000313" key="7">
    <source>
        <dbReference type="EMBL" id="QEL64542.1"/>
    </source>
</evidence>
<gene>
    <name evidence="7" type="ORF">OTERR_10660</name>
</gene>
<feature type="chain" id="PRO_5023106099" description="Cds6 C-terminal domain-containing protein" evidence="5">
    <location>
        <begin position="49"/>
        <end position="405"/>
    </location>
</feature>
<accession>A0A5C1E6J1</accession>
<evidence type="ECO:0000313" key="8">
    <source>
        <dbReference type="Proteomes" id="UP000323671"/>
    </source>
</evidence>
<dbReference type="Gene3D" id="3.10.450.50">
    <property type="match status" value="1"/>
</dbReference>